<organism evidence="1 2">
    <name type="scientific">Segatella copri</name>
    <dbReference type="NCBI Taxonomy" id="165179"/>
    <lineage>
        <taxon>Bacteria</taxon>
        <taxon>Pseudomonadati</taxon>
        <taxon>Bacteroidota</taxon>
        <taxon>Bacteroidia</taxon>
        <taxon>Bacteroidales</taxon>
        <taxon>Prevotellaceae</taxon>
        <taxon>Segatella</taxon>
    </lineage>
</organism>
<evidence type="ECO:0000313" key="1">
    <source>
        <dbReference type="EMBL" id="MQP11907.1"/>
    </source>
</evidence>
<comment type="caution">
    <text evidence="1">The sequence shown here is derived from an EMBL/GenBank/DDBJ whole genome shotgun (WGS) entry which is preliminary data.</text>
</comment>
<dbReference type="Pfam" id="PF11013">
    <property type="entry name" value="DUF2851"/>
    <property type="match status" value="1"/>
</dbReference>
<dbReference type="InterPro" id="IPR021272">
    <property type="entry name" value="DUF2851"/>
</dbReference>
<dbReference type="EMBL" id="VZAD01000062">
    <property type="protein sequence ID" value="MQP11907.1"/>
    <property type="molecule type" value="Genomic_DNA"/>
</dbReference>
<protein>
    <submittedName>
        <fullName evidence="1">DUF2851 family protein</fullName>
    </submittedName>
</protein>
<reference evidence="1 2" key="1">
    <citation type="submission" date="2019-09" db="EMBL/GenBank/DDBJ databases">
        <title>Distinct polysaccharide growth profiles of human intestinal Prevotella copri isolates.</title>
        <authorList>
            <person name="Fehlner-Peach H."/>
            <person name="Magnabosco C."/>
            <person name="Raghavan V."/>
            <person name="Scher J.U."/>
            <person name="Tett A."/>
            <person name="Cox L.M."/>
            <person name="Gottsegen C."/>
            <person name="Watters A."/>
            <person name="Wiltshire- Gordon J.D."/>
            <person name="Segata N."/>
            <person name="Bonneau R."/>
            <person name="Littman D.R."/>
        </authorList>
    </citation>
    <scope>NUCLEOTIDE SEQUENCE [LARGE SCALE GENOMIC DNA]</scope>
    <source>
        <strain evidence="2">iAQ1173</strain>
    </source>
</reference>
<proteinExistence type="predicted"/>
<dbReference type="OrthoDB" id="1005072at2"/>
<dbReference type="Proteomes" id="UP000384372">
    <property type="component" value="Unassembled WGS sequence"/>
</dbReference>
<evidence type="ECO:0000313" key="2">
    <source>
        <dbReference type="Proteomes" id="UP000384372"/>
    </source>
</evidence>
<name>A0A6A7WBN3_9BACT</name>
<keyword evidence="2" id="KW-1185">Reference proteome</keyword>
<dbReference type="AlphaFoldDB" id="A0A6A7WBN3"/>
<gene>
    <name evidence="1" type="ORF">F7D20_08060</name>
</gene>
<dbReference type="RefSeq" id="WP_158463587.1">
    <property type="nucleotide sequence ID" value="NZ_VZAD01000062.1"/>
</dbReference>
<sequence length="430" mass="50007">MEQLLHYVWKHKLFPLTALCTTSGKPVEVIDPGLHNRNAGPDFFNAKVKIDGTLWVGNVEIHDKASDWYVHRHDKDERYDNVVLHVCGCVDTEAKNSKGEALTQMALDIPDKVMKNYRELLSVDQYPPCYQIIPSLTSLTVHAWMNALQTERLEQKTNAIEDRVRRCNGDWENAYFVTLARNFGFGVNGEAFEEWAFHIPLQAVGHHRDDILQIEAIFMGQAGLLELNTIPERYQKDALNDGYFAKLRNEYKYLAHKFNLTPMDYRQWRFLRLRPQNFPHIRISQLAHLYYQRKAGLSQLVEAASVEDAKKVLATAVTPYWETHYTFGSTSVRNDKNLSPFSLNLLCINTVVPILFAYGRHRGEEKYCDRAFDFLEQLRPENNYIIRLWQQCGLVVDNAGDSQALIQLKKEYCDKKECLRCRFGYEYLKL</sequence>
<accession>A0A6A7WBN3</accession>